<feature type="domain" description="NADP-dependent oxidoreductase" evidence="9">
    <location>
        <begin position="20"/>
        <end position="293"/>
    </location>
</feature>
<protein>
    <recommendedName>
        <fullName evidence="1">D-xylose reductase [NAD(P)H]</fullName>
        <ecNumber evidence="1">1.1.1.307</ecNumber>
    </recommendedName>
</protein>
<feature type="binding site" evidence="7">
    <location>
        <position position="110"/>
    </location>
    <ligand>
        <name>substrate</name>
    </ligand>
</feature>
<comment type="function">
    <text evidence="3">Catalyzes the initial reaction in the xylose utilization pathway by reducing D-xylose into xylitol. Xylose is a major component of hemicelluloses such as xylan. Most fungi utilize D-xylose via three enzymatic reactions, xylose reductase (XR), xylitol dehydrogenase (XDH), and xylulokinase, to form xylulose 5-phosphate, which enters pentose phosphate pathway.</text>
</comment>
<comment type="catalytic activity">
    <reaction evidence="5">
        <text>xylitol + NAD(+) = D-xylose + NADH + H(+)</text>
        <dbReference type="Rhea" id="RHEA:27441"/>
        <dbReference type="ChEBI" id="CHEBI:15378"/>
        <dbReference type="ChEBI" id="CHEBI:17151"/>
        <dbReference type="ChEBI" id="CHEBI:53455"/>
        <dbReference type="ChEBI" id="CHEBI:57540"/>
        <dbReference type="ChEBI" id="CHEBI:57945"/>
        <dbReference type="EC" id="1.1.1.307"/>
    </reaction>
</comment>
<dbReference type="PRINTS" id="PR00069">
    <property type="entry name" value="ALDKETRDTASE"/>
</dbReference>
<dbReference type="AlphaFoldDB" id="A0A178D048"/>
<sequence>MTATRCTKFKLNTGAEIPALGFGTWQDEGAQYEACLKALQVGYRHIDTARVYGTEAAVGRAIRDSGIPRKEIFVTTKLWNTDHHPDDVEVSLDASLKDLGVDYVDLYLLHWPVAFQRGGQSPFPVDDKGKIIHENIDYVDTYKALEKLFVTGKTKAIGISNFSRAELDRLLEKTDVVPAVHQMELHPWLQQTSFHEFNTSKGINVTQYSSLGNQNEIYSLGMTTPTPRLIEDPTLVEVGKKYGKTAAQVALAWGIAHGRSVLVKSKTPLRIEENLQGDFALDAEDVAKLDKIDKKLRFGDPSNVFGCNLFSDLDGKNKN</sequence>
<dbReference type="Gene3D" id="3.20.20.100">
    <property type="entry name" value="NADP-dependent oxidoreductase domain"/>
    <property type="match status" value="1"/>
</dbReference>
<evidence type="ECO:0000313" key="11">
    <source>
        <dbReference type="Proteomes" id="UP000185904"/>
    </source>
</evidence>
<organism evidence="10 11">
    <name type="scientific">Fonsecaea nubica</name>
    <dbReference type="NCBI Taxonomy" id="856822"/>
    <lineage>
        <taxon>Eukaryota</taxon>
        <taxon>Fungi</taxon>
        <taxon>Dikarya</taxon>
        <taxon>Ascomycota</taxon>
        <taxon>Pezizomycotina</taxon>
        <taxon>Eurotiomycetes</taxon>
        <taxon>Chaetothyriomycetidae</taxon>
        <taxon>Chaetothyriales</taxon>
        <taxon>Herpotrichiellaceae</taxon>
        <taxon>Fonsecaea</taxon>
    </lineage>
</organism>
<keyword evidence="2" id="KW-0560">Oxidoreductase</keyword>
<evidence type="ECO:0000256" key="4">
    <source>
        <dbReference type="ARBA" id="ARBA00047534"/>
    </source>
</evidence>
<dbReference type="GeneID" id="34589636"/>
<accession>A0A178D048</accession>
<evidence type="ECO:0000256" key="5">
    <source>
        <dbReference type="ARBA" id="ARBA00049485"/>
    </source>
</evidence>
<feature type="active site" description="Proton donor" evidence="6">
    <location>
        <position position="52"/>
    </location>
</feature>
<dbReference type="InterPro" id="IPR020471">
    <property type="entry name" value="AKR"/>
</dbReference>
<dbReference type="InterPro" id="IPR018170">
    <property type="entry name" value="Aldo/ket_reductase_CS"/>
</dbReference>
<name>A0A178D048_9EURO</name>
<comment type="catalytic activity">
    <reaction evidence="4">
        <text>xylitol + NADP(+) = D-xylose + NADPH + H(+)</text>
        <dbReference type="Rhea" id="RHEA:27445"/>
        <dbReference type="ChEBI" id="CHEBI:15378"/>
        <dbReference type="ChEBI" id="CHEBI:17151"/>
        <dbReference type="ChEBI" id="CHEBI:53455"/>
        <dbReference type="ChEBI" id="CHEBI:57783"/>
        <dbReference type="ChEBI" id="CHEBI:58349"/>
        <dbReference type="EC" id="1.1.1.307"/>
    </reaction>
</comment>
<evidence type="ECO:0000259" key="9">
    <source>
        <dbReference type="Pfam" id="PF00248"/>
    </source>
</evidence>
<dbReference type="Pfam" id="PF00248">
    <property type="entry name" value="Aldo_ket_red"/>
    <property type="match status" value="1"/>
</dbReference>
<dbReference type="InterPro" id="IPR036812">
    <property type="entry name" value="NAD(P)_OxRdtase_dom_sf"/>
</dbReference>
<dbReference type="CDD" id="cd19071">
    <property type="entry name" value="AKR_AKR1-5-like"/>
    <property type="match status" value="1"/>
</dbReference>
<evidence type="ECO:0000256" key="3">
    <source>
        <dbReference type="ARBA" id="ARBA00025065"/>
    </source>
</evidence>
<dbReference type="GO" id="GO:0016616">
    <property type="term" value="F:oxidoreductase activity, acting on the CH-OH group of donors, NAD or NADP as acceptor"/>
    <property type="evidence" value="ECO:0007669"/>
    <property type="project" value="UniProtKB-ARBA"/>
</dbReference>
<dbReference type="Proteomes" id="UP000185904">
    <property type="component" value="Unassembled WGS sequence"/>
</dbReference>
<evidence type="ECO:0000256" key="6">
    <source>
        <dbReference type="PIRSR" id="PIRSR000097-1"/>
    </source>
</evidence>
<dbReference type="InterPro" id="IPR023210">
    <property type="entry name" value="NADP_OxRdtase_dom"/>
</dbReference>
<evidence type="ECO:0000313" key="10">
    <source>
        <dbReference type="EMBL" id="OAL34591.1"/>
    </source>
</evidence>
<dbReference type="RefSeq" id="XP_022499603.1">
    <property type="nucleotide sequence ID" value="XM_022644512.1"/>
</dbReference>
<gene>
    <name evidence="10" type="ORF">AYO20_06221</name>
</gene>
<proteinExistence type="predicted"/>
<reference evidence="10 11" key="1">
    <citation type="submission" date="2016-03" db="EMBL/GenBank/DDBJ databases">
        <title>The draft genome sequence of Fonsecaea nubica causative agent of cutaneous subcutaneous infection in human host.</title>
        <authorList>
            <person name="Costa F."/>
            <person name="Sybren D.H."/>
            <person name="Raittz R.T."/>
            <person name="Weiss V.A."/>
            <person name="Leao A.C."/>
            <person name="Gomes R."/>
            <person name="De Souza E.M."/>
            <person name="Pedrosa F.O."/>
            <person name="Steffens M.B."/>
            <person name="Bombassaro A."/>
            <person name="Tadra-Sfeir M.Z."/>
            <person name="Moreno L.F."/>
            <person name="Najafzadeh M.J."/>
            <person name="Felipe M.S."/>
            <person name="Teixeira M."/>
            <person name="Sun J."/>
            <person name="Xi L."/>
            <person name="Castro M.A."/>
            <person name="Vicente V.A."/>
        </authorList>
    </citation>
    <scope>NUCLEOTIDE SEQUENCE [LARGE SCALE GENOMIC DNA]</scope>
    <source>
        <strain evidence="10 11">CBS 269.64</strain>
    </source>
</reference>
<dbReference type="EMBL" id="LVCJ01000038">
    <property type="protein sequence ID" value="OAL34591.1"/>
    <property type="molecule type" value="Genomic_DNA"/>
</dbReference>
<keyword evidence="11" id="KW-1185">Reference proteome</keyword>
<evidence type="ECO:0000256" key="7">
    <source>
        <dbReference type="PIRSR" id="PIRSR000097-2"/>
    </source>
</evidence>
<dbReference type="PROSITE" id="PS50890">
    <property type="entry name" value="PUA"/>
    <property type="match status" value="1"/>
</dbReference>
<dbReference type="PIRSF" id="PIRSF000097">
    <property type="entry name" value="AKR"/>
    <property type="match status" value="1"/>
</dbReference>
<comment type="caution">
    <text evidence="10">The sequence shown here is derived from an EMBL/GenBank/DDBJ whole genome shotgun (WGS) entry which is preliminary data.</text>
</comment>
<dbReference type="PROSITE" id="PS00798">
    <property type="entry name" value="ALDOKETO_REDUCTASE_1"/>
    <property type="match status" value="1"/>
</dbReference>
<feature type="site" description="Lowers pKa of active site Tyr" evidence="8">
    <location>
        <position position="77"/>
    </location>
</feature>
<dbReference type="FunFam" id="3.20.20.100:FF:000002">
    <property type="entry name" value="2,5-diketo-D-gluconic acid reductase A"/>
    <property type="match status" value="1"/>
</dbReference>
<dbReference type="PROSITE" id="PS00062">
    <property type="entry name" value="ALDOKETO_REDUCTASE_2"/>
    <property type="match status" value="1"/>
</dbReference>
<dbReference type="EC" id="1.1.1.307" evidence="1"/>
<evidence type="ECO:0000256" key="1">
    <source>
        <dbReference type="ARBA" id="ARBA00012845"/>
    </source>
</evidence>
<dbReference type="SUPFAM" id="SSF51430">
    <property type="entry name" value="NAD(P)-linked oxidoreductase"/>
    <property type="match status" value="1"/>
</dbReference>
<dbReference type="PANTHER" id="PTHR11732">
    <property type="entry name" value="ALDO/KETO REDUCTASE"/>
    <property type="match status" value="1"/>
</dbReference>
<evidence type="ECO:0000256" key="8">
    <source>
        <dbReference type="PIRSR" id="PIRSR000097-3"/>
    </source>
</evidence>
<dbReference type="OrthoDB" id="416253at2759"/>
<evidence type="ECO:0000256" key="2">
    <source>
        <dbReference type="ARBA" id="ARBA00023002"/>
    </source>
</evidence>